<feature type="region of interest" description="Disordered" evidence="5">
    <location>
        <begin position="420"/>
        <end position="509"/>
    </location>
</feature>
<keyword evidence="4" id="KW-0539">Nucleus</keyword>
<feature type="compositionally biased region" description="Basic and acidic residues" evidence="5">
    <location>
        <begin position="290"/>
        <end position="313"/>
    </location>
</feature>
<dbReference type="eggNOG" id="ENOG502RIXN">
    <property type="taxonomic scope" value="Eukaryota"/>
</dbReference>
<name>G8Y175_PICSO</name>
<keyword evidence="3" id="KW-0158">Chromosome</keyword>
<proteinExistence type="predicted"/>
<sequence>MSDPPERSPRGHSVTEPSTPSKRVKLYDERIEIHSQPSSSSRITKQVKLPPHELPDITALLGYGTHTPGSISQRRRSGRISAPSTSYRETSGKQVMSPAANTPTRRRDAGSRDSQRQYSRRSSRRSSIITDRNGVKKFDPAYVGPITIDYLRFLCKVSIEEKANDADHIKRDESVQPKVPVVSQEPLTAAKDAHDELQQVERRSSFANKSRTNSGLTSPSDRTFEHSLPLPDETYQRDTLDAPFEAFISSANLTSGFQSRSSITANVKSNDAVKEKPFSYLERILANHSSKRDNSSAENRTRHSEQRTEDRSHGASMHDSANSSTSRFVIQDSYLATSENTEGNIGQITPDSKNQDQNIDIEPTNATPLDVNESTTGVLQSNTKEDAASPIDMLQANERDYSGADDALIEESSALVRSGTFNNEDIPTFPDLNNDTLQSRSASSSPSDAGLTSKHEFTLNDDLPDPFQSHFQDNNVDENSETAENEPINDDSTRSKNTGNIKHTVRSKARVGRVPTASISLGNVRNLSRLLEVEQSTGAKVSRKGALSRKMPLESLRMIQDKSNDFLESLVSDLEAYSTHRTGSNESQINMSDVFLYLNRIKFGRRETQQDEIENISRLAQNFLPLELLIELHDNLLKNRDRPPKGSSEKFSGFSESESQSEAESYYSSEYSE</sequence>
<feature type="compositionally biased region" description="Polar residues" evidence="5">
    <location>
        <begin position="205"/>
        <end position="221"/>
    </location>
</feature>
<accession>G8Y175</accession>
<evidence type="ECO:0000256" key="5">
    <source>
        <dbReference type="SAM" id="MobiDB-lite"/>
    </source>
</evidence>
<feature type="compositionally biased region" description="Acidic residues" evidence="5">
    <location>
        <begin position="475"/>
        <end position="489"/>
    </location>
</feature>
<evidence type="ECO:0000259" key="6">
    <source>
        <dbReference type="Pfam" id="PF15511"/>
    </source>
</evidence>
<evidence type="ECO:0000256" key="3">
    <source>
        <dbReference type="ARBA" id="ARBA00022454"/>
    </source>
</evidence>
<feature type="compositionally biased region" description="Low complexity" evidence="5">
    <location>
        <begin position="649"/>
        <end position="673"/>
    </location>
</feature>
<feature type="compositionally biased region" description="Polar residues" evidence="5">
    <location>
        <begin position="319"/>
        <end position="382"/>
    </location>
</feature>
<dbReference type="InterPro" id="IPR009072">
    <property type="entry name" value="Histone-fold"/>
</dbReference>
<dbReference type="STRING" id="559304.G8Y175"/>
<dbReference type="AlphaFoldDB" id="G8Y175"/>
<dbReference type="EMBL" id="FO082046">
    <property type="protein sequence ID" value="CCE86578.1"/>
    <property type="molecule type" value="Genomic_DNA"/>
</dbReference>
<feature type="region of interest" description="Disordered" evidence="5">
    <location>
        <begin position="638"/>
        <end position="673"/>
    </location>
</feature>
<evidence type="ECO:0000256" key="2">
    <source>
        <dbReference type="ARBA" id="ARBA00004286"/>
    </source>
</evidence>
<dbReference type="GO" id="GO:0005634">
    <property type="term" value="C:nucleus"/>
    <property type="evidence" value="ECO:0007669"/>
    <property type="project" value="UniProtKB-SubCell"/>
</dbReference>
<keyword evidence="8" id="KW-1185">Reference proteome</keyword>
<feature type="region of interest" description="Disordered" evidence="5">
    <location>
        <begin position="286"/>
        <end position="390"/>
    </location>
</feature>
<dbReference type="HOGENOM" id="CLU_392367_0_0_1"/>
<organism evidence="7 8">
    <name type="scientific">Pichia sorbitophila (strain ATCC MYA-4447 / BCRC 22081 / CBS 7064 / NBRC 10061 / NRRL Y-12695)</name>
    <name type="common">Hybrid yeast</name>
    <dbReference type="NCBI Taxonomy" id="559304"/>
    <lineage>
        <taxon>Eukaryota</taxon>
        <taxon>Fungi</taxon>
        <taxon>Dikarya</taxon>
        <taxon>Ascomycota</taxon>
        <taxon>Saccharomycotina</taxon>
        <taxon>Pichiomycetes</taxon>
        <taxon>Debaryomycetaceae</taxon>
        <taxon>Millerozyma</taxon>
    </lineage>
</organism>
<evidence type="ECO:0000313" key="7">
    <source>
        <dbReference type="EMBL" id="CCE86578.1"/>
    </source>
</evidence>
<dbReference type="Proteomes" id="UP000005222">
    <property type="component" value="Chromosome N"/>
</dbReference>
<feature type="compositionally biased region" description="Basic and acidic residues" evidence="5">
    <location>
        <begin position="191"/>
        <end position="204"/>
    </location>
</feature>
<dbReference type="InterPro" id="IPR035425">
    <property type="entry name" value="CENP-T/H4_C"/>
</dbReference>
<dbReference type="Pfam" id="PF15511">
    <property type="entry name" value="CENP-T_C"/>
    <property type="match status" value="1"/>
</dbReference>
<dbReference type="Gene3D" id="1.10.20.10">
    <property type="entry name" value="Histone, subunit A"/>
    <property type="match status" value="1"/>
</dbReference>
<protein>
    <submittedName>
        <fullName evidence="7">Piso0_005075 protein</fullName>
    </submittedName>
</protein>
<dbReference type="GO" id="GO:0046982">
    <property type="term" value="F:protein heterodimerization activity"/>
    <property type="evidence" value="ECO:0007669"/>
    <property type="project" value="InterPro"/>
</dbReference>
<evidence type="ECO:0000256" key="4">
    <source>
        <dbReference type="ARBA" id="ARBA00023242"/>
    </source>
</evidence>
<feature type="compositionally biased region" description="Basic and acidic residues" evidence="5">
    <location>
        <begin position="638"/>
        <end position="648"/>
    </location>
</feature>
<feature type="compositionally biased region" description="Polar residues" evidence="5">
    <location>
        <begin position="420"/>
        <end position="438"/>
    </location>
</feature>
<feature type="compositionally biased region" description="Basic and acidic residues" evidence="5">
    <location>
        <begin position="105"/>
        <end position="115"/>
    </location>
</feature>
<dbReference type="GO" id="GO:0005694">
    <property type="term" value="C:chromosome"/>
    <property type="evidence" value="ECO:0007669"/>
    <property type="project" value="UniProtKB-SubCell"/>
</dbReference>
<dbReference type="OMA" id="YLKFFCK"/>
<feature type="domain" description="CENP-T/Histone H4 histone fold" evidence="6">
    <location>
        <begin position="540"/>
        <end position="633"/>
    </location>
</feature>
<comment type="subcellular location">
    <subcellularLocation>
        <location evidence="2">Chromosome</location>
    </subcellularLocation>
    <subcellularLocation>
        <location evidence="1">Nucleus</location>
    </subcellularLocation>
</comment>
<evidence type="ECO:0000256" key="1">
    <source>
        <dbReference type="ARBA" id="ARBA00004123"/>
    </source>
</evidence>
<dbReference type="OrthoDB" id="4077024at2759"/>
<feature type="region of interest" description="Disordered" evidence="5">
    <location>
        <begin position="1"/>
        <end position="25"/>
    </location>
</feature>
<dbReference type="InParanoid" id="G8Y175"/>
<feature type="region of interest" description="Disordered" evidence="5">
    <location>
        <begin position="58"/>
        <end position="128"/>
    </location>
</feature>
<evidence type="ECO:0000313" key="8">
    <source>
        <dbReference type="Proteomes" id="UP000005222"/>
    </source>
</evidence>
<dbReference type="CDD" id="cd22920">
    <property type="entry name" value="HFD_CENP-T"/>
    <property type="match status" value="1"/>
</dbReference>
<feature type="region of interest" description="Disordered" evidence="5">
    <location>
        <begin position="191"/>
        <end position="229"/>
    </location>
</feature>
<feature type="compositionally biased region" description="Polar residues" evidence="5">
    <location>
        <begin position="82"/>
        <end position="103"/>
    </location>
</feature>
<gene>
    <name evidence="7" type="primary">Piso0_005075</name>
    <name evidence="7" type="ORF">GNLVRS01_PISO0N07317g</name>
</gene>
<reference evidence="7 8" key="1">
    <citation type="journal article" date="2012" name="G3 (Bethesda)">
        <title>Pichia sorbitophila, an interspecies yeast hybrid reveals early steps of genome resolution following polyploidization.</title>
        <authorList>
            <person name="Leh Louis V."/>
            <person name="Despons L."/>
            <person name="Friedrich A."/>
            <person name="Martin T."/>
            <person name="Durrens P."/>
            <person name="Casaregola S."/>
            <person name="Neuveglise C."/>
            <person name="Fairhead C."/>
            <person name="Marck C."/>
            <person name="Cruz J.A."/>
            <person name="Straub M.L."/>
            <person name="Kugler V."/>
            <person name="Sacerdot C."/>
            <person name="Uzunov Z."/>
            <person name="Thierry A."/>
            <person name="Weiss S."/>
            <person name="Bleykasten C."/>
            <person name="De Montigny J."/>
            <person name="Jacques N."/>
            <person name="Jung P."/>
            <person name="Lemaire M."/>
            <person name="Mallet S."/>
            <person name="Morel G."/>
            <person name="Richard G.F."/>
            <person name="Sarkar A."/>
            <person name="Savel G."/>
            <person name="Schacherer J."/>
            <person name="Seret M.L."/>
            <person name="Talla E."/>
            <person name="Samson G."/>
            <person name="Jubin C."/>
            <person name="Poulain J."/>
            <person name="Vacherie B."/>
            <person name="Barbe V."/>
            <person name="Pelletier E."/>
            <person name="Sherman D.J."/>
            <person name="Westhof E."/>
            <person name="Weissenbach J."/>
            <person name="Baret P.V."/>
            <person name="Wincker P."/>
            <person name="Gaillardin C."/>
            <person name="Dujon B."/>
            <person name="Souciet J.L."/>
        </authorList>
    </citation>
    <scope>NUCLEOTIDE SEQUENCE [LARGE SCALE GENOMIC DNA]</scope>
    <source>
        <strain evidence="8">ATCC MYA-4447 / BCRC 22081 / CBS 7064 / NBRC 10061 / NRRL Y-12695</strain>
    </source>
</reference>